<evidence type="ECO:0000313" key="2">
    <source>
        <dbReference type="Proteomes" id="UP001213000"/>
    </source>
</evidence>
<organism evidence="1 2">
    <name type="scientific">Leucocoprinus birnbaumii</name>
    <dbReference type="NCBI Taxonomy" id="56174"/>
    <lineage>
        <taxon>Eukaryota</taxon>
        <taxon>Fungi</taxon>
        <taxon>Dikarya</taxon>
        <taxon>Basidiomycota</taxon>
        <taxon>Agaricomycotina</taxon>
        <taxon>Agaricomycetes</taxon>
        <taxon>Agaricomycetidae</taxon>
        <taxon>Agaricales</taxon>
        <taxon>Agaricineae</taxon>
        <taxon>Agaricaceae</taxon>
        <taxon>Leucocoprinus</taxon>
    </lineage>
</organism>
<keyword evidence="2" id="KW-1185">Reference proteome</keyword>
<dbReference type="InterPro" id="IPR038213">
    <property type="entry name" value="IFI6/IFI27-like_sf"/>
</dbReference>
<proteinExistence type="predicted"/>
<gene>
    <name evidence="1" type="ORF">NP233_g11306</name>
</gene>
<dbReference type="Gene3D" id="6.10.110.10">
    <property type="match status" value="1"/>
</dbReference>
<sequence length="295" mass="31732">MAKVDLNPFFRLAVSTLVEVAACAIASGFTGASQATSDHLERAWKEVQAFGPEAERLILAEVAKVHSGASDALIQLRDAAQQVAIASIKIQNELKMHSAIILTHLVDRLPQKITETYEDLKGIVTDPLPEERSERARGRAQIAKQIIDRIGLVYIQILTGLGFPRKKAVVQFDDLGAKLLHVISIIGNIRDEHPALVQALIFFTLIVVLPRLLPHIPNSQSIVTLLGFGPLGPIEGSFAAWAQRALFGAAVGSDNWFASLQSIGTTGSPNWLGNVVLSAVLTAVAGCVTRSSRRG</sequence>
<accession>A0AAD5YKJ3</accession>
<dbReference type="AlphaFoldDB" id="A0AAD5YKJ3"/>
<protein>
    <submittedName>
        <fullName evidence="1">Uncharacterized protein</fullName>
    </submittedName>
</protein>
<dbReference type="EMBL" id="JANIEX010001323">
    <property type="protein sequence ID" value="KAJ3559285.1"/>
    <property type="molecule type" value="Genomic_DNA"/>
</dbReference>
<comment type="caution">
    <text evidence="1">The sequence shown here is derived from an EMBL/GenBank/DDBJ whole genome shotgun (WGS) entry which is preliminary data.</text>
</comment>
<name>A0AAD5YKJ3_9AGAR</name>
<reference evidence="1" key="1">
    <citation type="submission" date="2022-07" db="EMBL/GenBank/DDBJ databases">
        <title>Genome Sequence of Leucocoprinus birnbaumii.</title>
        <authorList>
            <person name="Buettner E."/>
        </authorList>
    </citation>
    <scope>NUCLEOTIDE SEQUENCE</scope>
    <source>
        <strain evidence="1">VT141</strain>
    </source>
</reference>
<dbReference type="Proteomes" id="UP001213000">
    <property type="component" value="Unassembled WGS sequence"/>
</dbReference>
<evidence type="ECO:0000313" key="1">
    <source>
        <dbReference type="EMBL" id="KAJ3559285.1"/>
    </source>
</evidence>